<feature type="region of interest" description="Disordered" evidence="4">
    <location>
        <begin position="328"/>
        <end position="348"/>
    </location>
</feature>
<protein>
    <submittedName>
        <fullName evidence="7">Glycosyl transferase family 2</fullName>
    </submittedName>
</protein>
<feature type="transmembrane region" description="Helical" evidence="5">
    <location>
        <begin position="240"/>
        <end position="257"/>
    </location>
</feature>
<evidence type="ECO:0000256" key="1">
    <source>
        <dbReference type="ARBA" id="ARBA00006739"/>
    </source>
</evidence>
<dbReference type="Gene3D" id="3.90.550.10">
    <property type="entry name" value="Spore Coat Polysaccharide Biosynthesis Protein SpsA, Chain A"/>
    <property type="match status" value="1"/>
</dbReference>
<keyword evidence="8" id="KW-1185">Reference proteome</keyword>
<dbReference type="GO" id="GO:0016757">
    <property type="term" value="F:glycosyltransferase activity"/>
    <property type="evidence" value="ECO:0007669"/>
    <property type="project" value="UniProtKB-KW"/>
</dbReference>
<dbReference type="InterPro" id="IPR029044">
    <property type="entry name" value="Nucleotide-diphossugar_trans"/>
</dbReference>
<name>A0A5B9W1W2_9BACT</name>
<feature type="domain" description="Glycosyltransferase 2-like" evidence="6">
    <location>
        <begin position="6"/>
        <end position="131"/>
    </location>
</feature>
<dbReference type="PANTHER" id="PTHR43179:SF12">
    <property type="entry name" value="GALACTOFURANOSYLTRANSFERASE GLFT2"/>
    <property type="match status" value="1"/>
</dbReference>
<dbReference type="Proteomes" id="UP000324233">
    <property type="component" value="Chromosome"/>
</dbReference>
<dbReference type="Pfam" id="PF00535">
    <property type="entry name" value="Glycos_transf_2"/>
    <property type="match status" value="1"/>
</dbReference>
<keyword evidence="2" id="KW-0328">Glycosyltransferase</keyword>
<reference evidence="7 8" key="1">
    <citation type="submission" date="2019-08" db="EMBL/GenBank/DDBJ databases">
        <title>Deep-cultivation of Planctomycetes and their phenomic and genomic characterization uncovers novel biology.</title>
        <authorList>
            <person name="Wiegand S."/>
            <person name="Jogler M."/>
            <person name="Boedeker C."/>
            <person name="Pinto D."/>
            <person name="Vollmers J."/>
            <person name="Rivas-Marin E."/>
            <person name="Kohn T."/>
            <person name="Peeters S.H."/>
            <person name="Heuer A."/>
            <person name="Rast P."/>
            <person name="Oberbeckmann S."/>
            <person name="Bunk B."/>
            <person name="Jeske O."/>
            <person name="Meyerdierks A."/>
            <person name="Storesund J.E."/>
            <person name="Kallscheuer N."/>
            <person name="Luecker S."/>
            <person name="Lage O.M."/>
            <person name="Pohl T."/>
            <person name="Merkel B.J."/>
            <person name="Hornburger P."/>
            <person name="Mueller R.-W."/>
            <person name="Bruemmer F."/>
            <person name="Labrenz M."/>
            <person name="Spormann A.M."/>
            <person name="Op den Camp H."/>
            <person name="Overmann J."/>
            <person name="Amann R."/>
            <person name="Jetten M.S.M."/>
            <person name="Mascher T."/>
            <person name="Medema M.H."/>
            <person name="Devos D.P."/>
            <person name="Kaster A.-K."/>
            <person name="Ovreas L."/>
            <person name="Rohde M."/>
            <person name="Galperin M.Y."/>
            <person name="Jogler C."/>
        </authorList>
    </citation>
    <scope>NUCLEOTIDE SEQUENCE [LARGE SCALE GENOMIC DNA]</scope>
    <source>
        <strain evidence="7 8">OJF2</strain>
    </source>
</reference>
<keyword evidence="5" id="KW-1133">Transmembrane helix</keyword>
<accession>A0A5B9W1W2</accession>
<keyword evidence="5" id="KW-0472">Membrane</keyword>
<evidence type="ECO:0000259" key="6">
    <source>
        <dbReference type="Pfam" id="PF00535"/>
    </source>
</evidence>
<gene>
    <name evidence="7" type="ORF">OJF2_27160</name>
</gene>
<keyword evidence="3 7" id="KW-0808">Transferase</keyword>
<evidence type="ECO:0000256" key="5">
    <source>
        <dbReference type="SAM" id="Phobius"/>
    </source>
</evidence>
<organism evidence="7 8">
    <name type="scientific">Aquisphaera giovannonii</name>
    <dbReference type="NCBI Taxonomy" id="406548"/>
    <lineage>
        <taxon>Bacteria</taxon>
        <taxon>Pseudomonadati</taxon>
        <taxon>Planctomycetota</taxon>
        <taxon>Planctomycetia</taxon>
        <taxon>Isosphaerales</taxon>
        <taxon>Isosphaeraceae</taxon>
        <taxon>Aquisphaera</taxon>
    </lineage>
</organism>
<proteinExistence type="inferred from homology"/>
<dbReference type="InterPro" id="IPR001173">
    <property type="entry name" value="Glyco_trans_2-like"/>
</dbReference>
<dbReference type="AlphaFoldDB" id="A0A5B9W1W2"/>
<comment type="similarity">
    <text evidence="1">Belongs to the glycosyltransferase 2 family.</text>
</comment>
<sequence>MTKLGIVVIGRNEGDRLVCCLRSVADQGFPVVYVDSGSVDGSVERARSMGVEVVELDASQPFSAARARNTGYERLRALAPWVSFVQFLDGDSEIVAGWLDAGESCLDDHPEWGVVCGRVRERFPERSAYNRLADLEWNSPPGEIRACGGICMVRAAAFEAAGGFNPSIIAAEDDEFCLRLRRLGWKVYRDAAGMAVHDMDMTRFSQWWKRARRAGHAYAEGAALYGRSPERHFVRETRSIVFWGMLVPVLALGLAWPTRGLSLALLGGYAVLFLKMVRYFVNQRGWSSRDARLYAASCVLAKFPEALGLCRYWFGRLTGRRSPVVDFRGPVQPRPDSAKATPVPLEVH</sequence>
<evidence type="ECO:0000256" key="3">
    <source>
        <dbReference type="ARBA" id="ARBA00022679"/>
    </source>
</evidence>
<dbReference type="SUPFAM" id="SSF53448">
    <property type="entry name" value="Nucleotide-diphospho-sugar transferases"/>
    <property type="match status" value="1"/>
</dbReference>
<evidence type="ECO:0000256" key="2">
    <source>
        <dbReference type="ARBA" id="ARBA00022676"/>
    </source>
</evidence>
<evidence type="ECO:0000256" key="4">
    <source>
        <dbReference type="SAM" id="MobiDB-lite"/>
    </source>
</evidence>
<dbReference type="EMBL" id="CP042997">
    <property type="protein sequence ID" value="QEH34181.1"/>
    <property type="molecule type" value="Genomic_DNA"/>
</dbReference>
<feature type="transmembrane region" description="Helical" evidence="5">
    <location>
        <begin position="263"/>
        <end position="281"/>
    </location>
</feature>
<evidence type="ECO:0000313" key="8">
    <source>
        <dbReference type="Proteomes" id="UP000324233"/>
    </source>
</evidence>
<dbReference type="OrthoDB" id="9811884at2"/>
<dbReference type="KEGG" id="agv:OJF2_27160"/>
<keyword evidence="5" id="KW-0812">Transmembrane</keyword>
<evidence type="ECO:0000313" key="7">
    <source>
        <dbReference type="EMBL" id="QEH34181.1"/>
    </source>
</evidence>
<dbReference type="PANTHER" id="PTHR43179">
    <property type="entry name" value="RHAMNOSYLTRANSFERASE WBBL"/>
    <property type="match status" value="1"/>
</dbReference>
<dbReference type="RefSeq" id="WP_148594140.1">
    <property type="nucleotide sequence ID" value="NZ_CP042997.1"/>
</dbReference>